<evidence type="ECO:0000313" key="2">
    <source>
        <dbReference type="Proteomes" id="UP000229839"/>
    </source>
</evidence>
<reference evidence="1 2" key="1">
    <citation type="submission" date="2017-06" db="EMBL/GenBank/DDBJ databases">
        <title>Draft genome of Bartonella tribocorum strain L103, isolated from a rodent in Laos.</title>
        <authorList>
            <person name="Hadjadj L."/>
            <person name="Jiyipong T."/>
            <person name="Morand S."/>
            <person name="Diene S.M."/>
            <person name="Rolain J.-M."/>
        </authorList>
    </citation>
    <scope>NUCLEOTIDE SEQUENCE [LARGE SCALE GENOMIC DNA]</scope>
    <source>
        <strain evidence="1 2">L103</strain>
    </source>
</reference>
<dbReference type="AlphaFoldDB" id="A0A2M6UUJ5"/>
<comment type="caution">
    <text evidence="1">The sequence shown here is derived from an EMBL/GenBank/DDBJ whole genome shotgun (WGS) entry which is preliminary data.</text>
</comment>
<gene>
    <name evidence="1" type="ORF">CER18_02310</name>
</gene>
<name>A0A2M6UUJ5_9HYPH</name>
<organism evidence="1 2">
    <name type="scientific">Bartonella tribocorum</name>
    <dbReference type="NCBI Taxonomy" id="85701"/>
    <lineage>
        <taxon>Bacteria</taxon>
        <taxon>Pseudomonadati</taxon>
        <taxon>Pseudomonadota</taxon>
        <taxon>Alphaproteobacteria</taxon>
        <taxon>Hyphomicrobiales</taxon>
        <taxon>Bartonellaceae</taxon>
        <taxon>Bartonella</taxon>
    </lineage>
</organism>
<protein>
    <submittedName>
        <fullName evidence="1">Uncharacterized protein</fullName>
    </submittedName>
</protein>
<proteinExistence type="predicted"/>
<sequence>MIAKKTRKSVMPPKRIWALGTQILFPYNLRAYRTWEIAGTQDTAPDTKTTLNYPASVFLQYTNRYMLSI</sequence>
<evidence type="ECO:0000313" key="1">
    <source>
        <dbReference type="EMBL" id="PIT69862.1"/>
    </source>
</evidence>
<dbReference type="Proteomes" id="UP000229839">
    <property type="component" value="Unassembled WGS sequence"/>
</dbReference>
<accession>A0A2M6UUJ5</accession>
<dbReference type="EMBL" id="NJGE01000003">
    <property type="protein sequence ID" value="PIT69862.1"/>
    <property type="molecule type" value="Genomic_DNA"/>
</dbReference>